<evidence type="ECO:0000256" key="2">
    <source>
        <dbReference type="ARBA" id="ARBA00022703"/>
    </source>
</evidence>
<dbReference type="InterPro" id="IPR026298">
    <property type="entry name" value="Bcl-2_fam"/>
</dbReference>
<feature type="domain" description="Bcl-2 Bcl-2 homology region 1-3" evidence="4">
    <location>
        <begin position="78"/>
        <end position="172"/>
    </location>
</feature>
<evidence type="ECO:0000313" key="6">
    <source>
        <dbReference type="Proteomes" id="UP000316079"/>
    </source>
</evidence>
<reference evidence="5 6" key="1">
    <citation type="journal article" date="2019" name="Sci. Data">
        <title>Hybrid genome assembly and annotation of Danionella translucida.</title>
        <authorList>
            <person name="Kadobianskyi M."/>
            <person name="Schulze L."/>
            <person name="Schuelke M."/>
            <person name="Judkewitz B."/>
        </authorList>
    </citation>
    <scope>NUCLEOTIDE SEQUENCE [LARGE SCALE GENOMIC DNA]</scope>
    <source>
        <strain evidence="5 6">Bolton</strain>
    </source>
</reference>
<feature type="compositionally biased region" description="Basic and acidic residues" evidence="3">
    <location>
        <begin position="1"/>
        <end position="15"/>
    </location>
</feature>
<dbReference type="AlphaFoldDB" id="A0A553MKT0"/>
<sequence>MADWNNGEKTDENELKGATGGDDVVDDVIIEQSAVLLRGYVIQQATAEDPNIHVRHEDLGGRPQEEDDPQIKGVAEQLLKIADDLNKNVELQRLVSAVQANCAQDVFMSVARSIFEDGINWGRVVALFQLAYRLIYQALTQNHTEIIKRVISWFLQFMKEHISAWIRQQGGWKNPLRCHGIPESENSPT</sequence>
<feature type="region of interest" description="Disordered" evidence="3">
    <location>
        <begin position="1"/>
        <end position="21"/>
    </location>
</feature>
<evidence type="ECO:0000313" key="5">
    <source>
        <dbReference type="EMBL" id="TRY53772.1"/>
    </source>
</evidence>
<dbReference type="GO" id="GO:0001836">
    <property type="term" value="P:release of cytochrome c from mitochondria"/>
    <property type="evidence" value="ECO:0007669"/>
    <property type="project" value="TreeGrafter"/>
</dbReference>
<dbReference type="SMART" id="SM00337">
    <property type="entry name" value="BCL"/>
    <property type="match status" value="1"/>
</dbReference>
<dbReference type="EMBL" id="SRMA01027445">
    <property type="protein sequence ID" value="TRY53772.1"/>
    <property type="molecule type" value="Genomic_DNA"/>
</dbReference>
<evidence type="ECO:0000259" key="4">
    <source>
        <dbReference type="SMART" id="SM00337"/>
    </source>
</evidence>
<dbReference type="PRINTS" id="PR01862">
    <property type="entry name" value="BCL2FAMILY"/>
</dbReference>
<comment type="similarity">
    <text evidence="1">Belongs to the Bcl-2 family.</text>
</comment>
<keyword evidence="2" id="KW-0053">Apoptosis</keyword>
<dbReference type="SUPFAM" id="SSF56854">
    <property type="entry name" value="Bcl-2 inhibitors of programmed cell death"/>
    <property type="match status" value="1"/>
</dbReference>
<dbReference type="InterPro" id="IPR036834">
    <property type="entry name" value="Bcl-2-like_sf"/>
</dbReference>
<protein>
    <recommendedName>
        <fullName evidence="4">Bcl-2 Bcl-2 homology region 1-3 domain-containing protein</fullName>
    </recommendedName>
</protein>
<dbReference type="CDD" id="cd06845">
    <property type="entry name" value="Bcl-2_like"/>
    <property type="match status" value="1"/>
</dbReference>
<dbReference type="GO" id="GO:0097192">
    <property type="term" value="P:extrinsic apoptotic signaling pathway in absence of ligand"/>
    <property type="evidence" value="ECO:0007669"/>
    <property type="project" value="TreeGrafter"/>
</dbReference>
<dbReference type="Pfam" id="PF00452">
    <property type="entry name" value="Bcl-2"/>
    <property type="match status" value="1"/>
</dbReference>
<dbReference type="PANTHER" id="PTHR11256:SF10">
    <property type="entry name" value="BCL-2-RELATED PROTEIN A1"/>
    <property type="match status" value="1"/>
</dbReference>
<dbReference type="PROSITE" id="PS50062">
    <property type="entry name" value="BCL2_FAMILY"/>
    <property type="match status" value="1"/>
</dbReference>
<dbReference type="Gene3D" id="1.10.437.10">
    <property type="entry name" value="Blc2-like"/>
    <property type="match status" value="1"/>
</dbReference>
<accession>A0A553MKT0</accession>
<proteinExistence type="inferred from homology"/>
<comment type="caution">
    <text evidence="5">The sequence shown here is derived from an EMBL/GenBank/DDBJ whole genome shotgun (WGS) entry which is preliminary data.</text>
</comment>
<dbReference type="GO" id="GO:0015267">
    <property type="term" value="F:channel activity"/>
    <property type="evidence" value="ECO:0007669"/>
    <property type="project" value="TreeGrafter"/>
</dbReference>
<dbReference type="InterPro" id="IPR002475">
    <property type="entry name" value="Bcl2-like"/>
</dbReference>
<evidence type="ECO:0000256" key="3">
    <source>
        <dbReference type="SAM" id="MobiDB-lite"/>
    </source>
</evidence>
<dbReference type="OrthoDB" id="6020735at2759"/>
<dbReference type="PANTHER" id="PTHR11256">
    <property type="entry name" value="BCL-2 RELATED"/>
    <property type="match status" value="1"/>
</dbReference>
<gene>
    <name evidence="5" type="ORF">DNTS_020245</name>
</gene>
<evidence type="ECO:0000256" key="1">
    <source>
        <dbReference type="ARBA" id="ARBA00009458"/>
    </source>
</evidence>
<name>A0A553MKT0_9TELE</name>
<keyword evidence="6" id="KW-1185">Reference proteome</keyword>
<dbReference type="Proteomes" id="UP000316079">
    <property type="component" value="Unassembled WGS sequence"/>
</dbReference>
<dbReference type="GO" id="GO:0005741">
    <property type="term" value="C:mitochondrial outer membrane"/>
    <property type="evidence" value="ECO:0007669"/>
    <property type="project" value="TreeGrafter"/>
</dbReference>
<dbReference type="GO" id="GO:0008630">
    <property type="term" value="P:intrinsic apoptotic signaling pathway in response to DNA damage"/>
    <property type="evidence" value="ECO:0007669"/>
    <property type="project" value="TreeGrafter"/>
</dbReference>
<dbReference type="GO" id="GO:0008053">
    <property type="term" value="P:mitochondrial fusion"/>
    <property type="evidence" value="ECO:0007669"/>
    <property type="project" value="TreeGrafter"/>
</dbReference>
<dbReference type="GO" id="GO:0042981">
    <property type="term" value="P:regulation of apoptotic process"/>
    <property type="evidence" value="ECO:0007669"/>
    <property type="project" value="InterPro"/>
</dbReference>
<organism evidence="5 6">
    <name type="scientific">Danionella cerebrum</name>
    <dbReference type="NCBI Taxonomy" id="2873325"/>
    <lineage>
        <taxon>Eukaryota</taxon>
        <taxon>Metazoa</taxon>
        <taxon>Chordata</taxon>
        <taxon>Craniata</taxon>
        <taxon>Vertebrata</taxon>
        <taxon>Euteleostomi</taxon>
        <taxon>Actinopterygii</taxon>
        <taxon>Neopterygii</taxon>
        <taxon>Teleostei</taxon>
        <taxon>Ostariophysi</taxon>
        <taxon>Cypriniformes</taxon>
        <taxon>Danionidae</taxon>
        <taxon>Danioninae</taxon>
        <taxon>Danionella</taxon>
    </lineage>
</organism>
<dbReference type="InterPro" id="IPR046371">
    <property type="entry name" value="Bcl-2_BH1-3"/>
</dbReference>
<dbReference type="GO" id="GO:0051400">
    <property type="term" value="F:BH domain binding"/>
    <property type="evidence" value="ECO:0007669"/>
    <property type="project" value="TreeGrafter"/>
</dbReference>
<dbReference type="STRING" id="623744.A0A553MKT0"/>